<dbReference type="EMBL" id="KV428008">
    <property type="protein sequence ID" value="KZT43364.1"/>
    <property type="molecule type" value="Genomic_DNA"/>
</dbReference>
<evidence type="ECO:0008006" key="3">
    <source>
        <dbReference type="Google" id="ProtNLM"/>
    </source>
</evidence>
<dbReference type="Proteomes" id="UP000076798">
    <property type="component" value="Unassembled WGS sequence"/>
</dbReference>
<proteinExistence type="predicted"/>
<protein>
    <recommendedName>
        <fullName evidence="3">DUF1308 domain-containing protein</fullName>
    </recommendedName>
</protein>
<dbReference type="AlphaFoldDB" id="A0A166I3U0"/>
<name>A0A166I3U0_9AGAM</name>
<keyword evidence="2" id="KW-1185">Reference proteome</keyword>
<dbReference type="OrthoDB" id="14527at2759"/>
<evidence type="ECO:0000313" key="2">
    <source>
        <dbReference type="Proteomes" id="UP000076798"/>
    </source>
</evidence>
<reference evidence="1 2" key="1">
    <citation type="journal article" date="2016" name="Mol. Biol. Evol.">
        <title>Comparative Genomics of Early-Diverging Mushroom-Forming Fungi Provides Insights into the Origins of Lignocellulose Decay Capabilities.</title>
        <authorList>
            <person name="Nagy L.G."/>
            <person name="Riley R."/>
            <person name="Tritt A."/>
            <person name="Adam C."/>
            <person name="Daum C."/>
            <person name="Floudas D."/>
            <person name="Sun H."/>
            <person name="Yadav J.S."/>
            <person name="Pangilinan J."/>
            <person name="Larsson K.H."/>
            <person name="Matsuura K."/>
            <person name="Barry K."/>
            <person name="Labutti K."/>
            <person name="Kuo R."/>
            <person name="Ohm R.A."/>
            <person name="Bhattacharya S.S."/>
            <person name="Shirouzu T."/>
            <person name="Yoshinaga Y."/>
            <person name="Martin F.M."/>
            <person name="Grigoriev I.V."/>
            <person name="Hibbett D.S."/>
        </authorList>
    </citation>
    <scope>NUCLEOTIDE SEQUENCE [LARGE SCALE GENOMIC DNA]</scope>
    <source>
        <strain evidence="1 2">HHB10207 ss-3</strain>
    </source>
</reference>
<dbReference type="PANTHER" id="PTHR13379">
    <property type="entry name" value="UNCHARACTERIZED DUF1308"/>
    <property type="match status" value="1"/>
</dbReference>
<accession>A0A166I3U0</accession>
<dbReference type="PANTHER" id="PTHR13379:SF0">
    <property type="entry name" value="UPF0415 PROTEIN C7ORF25"/>
    <property type="match status" value="1"/>
</dbReference>
<evidence type="ECO:0000313" key="1">
    <source>
        <dbReference type="EMBL" id="KZT43364.1"/>
    </source>
</evidence>
<organism evidence="1 2">
    <name type="scientific">Sistotremastrum suecicum HHB10207 ss-3</name>
    <dbReference type="NCBI Taxonomy" id="1314776"/>
    <lineage>
        <taxon>Eukaryota</taxon>
        <taxon>Fungi</taxon>
        <taxon>Dikarya</taxon>
        <taxon>Basidiomycota</taxon>
        <taxon>Agaricomycotina</taxon>
        <taxon>Agaricomycetes</taxon>
        <taxon>Sistotremastrales</taxon>
        <taxon>Sistotremastraceae</taxon>
        <taxon>Sistotremastrum</taxon>
    </lineage>
</organism>
<gene>
    <name evidence="1" type="ORF">SISSUDRAFT_1029895</name>
</gene>
<sequence>MSSAHVQSLQHLRPQLESILEQLPLLDQKRVIQSSVLLEAGCTGVIPPVEPIPGTRAFRDAVKREIETIDKFLKRPDRDSVPGLSTNASFYISLWRQIIAAPPPIVSLGESFRTNNTEVVKVDIVADGGRNWIRINTCKNSRILAEFREHDSYLTDDDDEPFGQGDSSFADFDNSVLKMGRALTEARQKQMNKSKSPPDLTITLRLTRLDPAPSREHHDPRIQITIDKLRELNLHVVLGDLPPVDEALTSRSIPSDIHYYPTHRINLDLSMLIALISEITHCELPRTADEAYARFHSNSSDSATIDDDADSQAHGHALGSQLVHEMSAGLINEIRKHTSQSGTTLDSPSEFWTSSEAKHRCLAIISTIGGPREKMRAEAMFSADGAERFWTSSGSRYRDKPLDGLIPIHVIEESLDQDQGQQPSSEFTRFCQTCSAMFSHSKDGTLKDAQKNTALPADPSKVIRLNAKLTEHTVLSMLQGAMCGYTTLTANKASVRAILREAAKFPSAEFALDDGQTNGHAERAAVFWVTEPRSLAEQMQSAAGLR</sequence>